<dbReference type="Gene3D" id="1.25.40.10">
    <property type="entry name" value="Tetratricopeptide repeat domain"/>
    <property type="match status" value="1"/>
</dbReference>
<evidence type="ECO:0000256" key="1">
    <source>
        <dbReference type="PROSITE-ProRule" id="PRU00339"/>
    </source>
</evidence>
<organism evidence="3 4">
    <name type="scientific">Anaerobaca lacustris</name>
    <dbReference type="NCBI Taxonomy" id="3044600"/>
    <lineage>
        <taxon>Bacteria</taxon>
        <taxon>Pseudomonadati</taxon>
        <taxon>Planctomycetota</taxon>
        <taxon>Phycisphaerae</taxon>
        <taxon>Sedimentisphaerales</taxon>
        <taxon>Anaerobacaceae</taxon>
        <taxon>Anaerobaca</taxon>
    </lineage>
</organism>
<feature type="compositionally biased region" description="Polar residues" evidence="2">
    <location>
        <begin position="1"/>
        <end position="10"/>
    </location>
</feature>
<feature type="repeat" description="TPR" evidence="1">
    <location>
        <begin position="280"/>
        <end position="313"/>
    </location>
</feature>
<proteinExistence type="predicted"/>
<name>A0AAW6TSG8_9BACT</name>
<dbReference type="Proteomes" id="UP001431776">
    <property type="component" value="Unassembled WGS sequence"/>
</dbReference>
<feature type="compositionally biased region" description="Polar residues" evidence="2">
    <location>
        <begin position="21"/>
        <end position="39"/>
    </location>
</feature>
<feature type="region of interest" description="Disordered" evidence="2">
    <location>
        <begin position="432"/>
        <end position="500"/>
    </location>
</feature>
<feature type="compositionally biased region" description="Polar residues" evidence="2">
    <location>
        <begin position="441"/>
        <end position="450"/>
    </location>
</feature>
<keyword evidence="4" id="KW-1185">Reference proteome</keyword>
<evidence type="ECO:0000313" key="4">
    <source>
        <dbReference type="Proteomes" id="UP001431776"/>
    </source>
</evidence>
<keyword evidence="1" id="KW-0802">TPR repeat</keyword>
<dbReference type="Pfam" id="PF14559">
    <property type="entry name" value="TPR_19"/>
    <property type="match status" value="1"/>
</dbReference>
<dbReference type="AlphaFoldDB" id="A0AAW6TSG8"/>
<accession>A0AAW6TSG8</accession>
<dbReference type="InterPro" id="IPR019734">
    <property type="entry name" value="TPR_rpt"/>
</dbReference>
<feature type="compositionally biased region" description="Basic and acidic residues" evidence="2">
    <location>
        <begin position="489"/>
        <end position="500"/>
    </location>
</feature>
<evidence type="ECO:0000313" key="3">
    <source>
        <dbReference type="EMBL" id="MDI6447545.1"/>
    </source>
</evidence>
<dbReference type="EMBL" id="JASCXX010000001">
    <property type="protein sequence ID" value="MDI6447545.1"/>
    <property type="molecule type" value="Genomic_DNA"/>
</dbReference>
<dbReference type="PROSITE" id="PS50005">
    <property type="entry name" value="TPR"/>
    <property type="match status" value="1"/>
</dbReference>
<sequence length="500" mass="56618">MDSTRPSSRSDVLERSRDLNRTSPDLGSRAITTRPSSGNEGLDRIRDATRNRISERRIDSVRVRTDSSIDRSEQVRTAGPELRTRTTLESRLERSIGHRPATVVQRDLGRIHREYTVRPRVVYRDRPDLVRHTPRHVYVYRDPYDRLCHRIIWPRYYYPVYYTWGPYRTFHWVYPYYHRKYVFVSLGGWWPWDYDYVRYYWYGAHPYAWMGYYPVPREVQSASYNYYTYNYYTGDADVSAAPAQTSSGGLPYGIDAETYARVQQRLREQQVGEPGDATLVDTRFETGVTSFEAGNYAEAAQAFASAMEMAPNDVILPFAYAQALFADGRYSEAADVLRAALSNASPEKEGVFYPRGLYAEDDVLFAQIEKLLDKVDAYGFDADLQLLLGYHLLGVGETEYARGPLEQAGKDIRNAEAARMLLNVLSKQEAAGVADPDMGSQGLTDASATTPDVAEPVTSSKENVLDRMKGSNSDDSGTTVPGALPQEAPARKEDDGTQAM</sequence>
<feature type="region of interest" description="Disordered" evidence="2">
    <location>
        <begin position="1"/>
        <end position="43"/>
    </location>
</feature>
<reference evidence="3" key="1">
    <citation type="submission" date="2023-05" db="EMBL/GenBank/DDBJ databases">
        <title>Anaerotaeda fermentans gen. nov., sp. nov., a novel anaerobic planctomycete of the new family within the order Sedimentisphaerales isolated from Taman Peninsula, Russia.</title>
        <authorList>
            <person name="Khomyakova M.A."/>
            <person name="Merkel A.Y."/>
            <person name="Slobodkin A.I."/>
        </authorList>
    </citation>
    <scope>NUCLEOTIDE SEQUENCE</scope>
    <source>
        <strain evidence="3">M17dextr</strain>
    </source>
</reference>
<comment type="caution">
    <text evidence="3">The sequence shown here is derived from an EMBL/GenBank/DDBJ whole genome shotgun (WGS) entry which is preliminary data.</text>
</comment>
<dbReference type="InterPro" id="IPR011990">
    <property type="entry name" value="TPR-like_helical_dom_sf"/>
</dbReference>
<gene>
    <name evidence="3" type="ORF">QJ522_00700</name>
</gene>
<feature type="compositionally biased region" description="Polar residues" evidence="2">
    <location>
        <begin position="470"/>
        <end position="479"/>
    </location>
</feature>
<protein>
    <submittedName>
        <fullName evidence="3">Tetratricopeptide repeat protein</fullName>
    </submittedName>
</protein>
<evidence type="ECO:0000256" key="2">
    <source>
        <dbReference type="SAM" id="MobiDB-lite"/>
    </source>
</evidence>
<dbReference type="RefSeq" id="WP_349242956.1">
    <property type="nucleotide sequence ID" value="NZ_JASCXX010000001.1"/>
</dbReference>
<feature type="compositionally biased region" description="Basic and acidic residues" evidence="2">
    <location>
        <begin position="11"/>
        <end position="20"/>
    </location>
</feature>
<dbReference type="SUPFAM" id="SSF48452">
    <property type="entry name" value="TPR-like"/>
    <property type="match status" value="1"/>
</dbReference>